<dbReference type="Gene3D" id="3.80.10.10">
    <property type="entry name" value="Ribonuclease Inhibitor"/>
    <property type="match status" value="1"/>
</dbReference>
<comment type="subcellular location">
    <subcellularLocation>
        <location evidence="1">Cell envelope</location>
    </subcellularLocation>
</comment>
<dbReference type="InterPro" id="IPR051848">
    <property type="entry name" value="PGIP"/>
</dbReference>
<gene>
    <name evidence="6" type="ORF">QN277_024401</name>
</gene>
<name>A0AAE1JDP7_9FABA</name>
<accession>A0AAE1JDP7</accession>
<dbReference type="InterPro" id="IPR032675">
    <property type="entry name" value="LRR_dom_sf"/>
</dbReference>
<evidence type="ECO:0000256" key="3">
    <source>
        <dbReference type="ARBA" id="ARBA00022737"/>
    </source>
</evidence>
<feature type="chain" id="PRO_5042195987" description="Leucine-rich repeat-containing N-terminal plant-type domain-containing protein" evidence="4">
    <location>
        <begin position="22"/>
        <end position="143"/>
    </location>
</feature>
<evidence type="ECO:0000256" key="4">
    <source>
        <dbReference type="SAM" id="SignalP"/>
    </source>
</evidence>
<dbReference type="Pfam" id="PF08263">
    <property type="entry name" value="LRRNT_2"/>
    <property type="match status" value="1"/>
</dbReference>
<keyword evidence="4" id="KW-0732">Signal</keyword>
<dbReference type="EMBL" id="JAWXYG010000007">
    <property type="protein sequence ID" value="KAK4267648.1"/>
    <property type="molecule type" value="Genomic_DNA"/>
</dbReference>
<keyword evidence="3" id="KW-0677">Repeat</keyword>
<evidence type="ECO:0000256" key="1">
    <source>
        <dbReference type="ARBA" id="ARBA00004196"/>
    </source>
</evidence>
<protein>
    <recommendedName>
        <fullName evidence="5">Leucine-rich repeat-containing N-terminal plant-type domain-containing protein</fullName>
    </recommendedName>
</protein>
<reference evidence="6" key="1">
    <citation type="submission" date="2023-10" db="EMBL/GenBank/DDBJ databases">
        <title>Chromosome-level genome of the transformable northern wattle, Acacia crassicarpa.</title>
        <authorList>
            <person name="Massaro I."/>
            <person name="Sinha N.R."/>
            <person name="Poethig S."/>
            <person name="Leichty A.R."/>
        </authorList>
    </citation>
    <scope>NUCLEOTIDE SEQUENCE</scope>
    <source>
        <strain evidence="6">Acra3RX</strain>
        <tissue evidence="6">Leaf</tissue>
    </source>
</reference>
<evidence type="ECO:0000256" key="2">
    <source>
        <dbReference type="ARBA" id="ARBA00022614"/>
    </source>
</evidence>
<evidence type="ECO:0000259" key="5">
    <source>
        <dbReference type="Pfam" id="PF08263"/>
    </source>
</evidence>
<dbReference type="Proteomes" id="UP001293593">
    <property type="component" value="Unassembled WGS sequence"/>
</dbReference>
<dbReference type="PANTHER" id="PTHR48059">
    <property type="entry name" value="POLYGALACTURONASE INHIBITOR 1"/>
    <property type="match status" value="1"/>
</dbReference>
<sequence>MEVGRLWVLMVSCMVLVQTLGTKCCVRQEREALLNIKTYFLTNYNDSLKVQKHLSSWVNESNSDCCWWNRVRCHPSSGRVSKLSLQELNVNNDEYSFGQPANGSIDFSMFQNFKELRSLTFSNGGFRSLENTAGSCHFGLANC</sequence>
<keyword evidence="7" id="KW-1185">Reference proteome</keyword>
<comment type="caution">
    <text evidence="6">The sequence shown here is derived from an EMBL/GenBank/DDBJ whole genome shotgun (WGS) entry which is preliminary data.</text>
</comment>
<dbReference type="AlphaFoldDB" id="A0AAE1JDP7"/>
<evidence type="ECO:0000313" key="7">
    <source>
        <dbReference type="Proteomes" id="UP001293593"/>
    </source>
</evidence>
<proteinExistence type="predicted"/>
<organism evidence="6 7">
    <name type="scientific">Acacia crassicarpa</name>
    <name type="common">northern wattle</name>
    <dbReference type="NCBI Taxonomy" id="499986"/>
    <lineage>
        <taxon>Eukaryota</taxon>
        <taxon>Viridiplantae</taxon>
        <taxon>Streptophyta</taxon>
        <taxon>Embryophyta</taxon>
        <taxon>Tracheophyta</taxon>
        <taxon>Spermatophyta</taxon>
        <taxon>Magnoliopsida</taxon>
        <taxon>eudicotyledons</taxon>
        <taxon>Gunneridae</taxon>
        <taxon>Pentapetalae</taxon>
        <taxon>rosids</taxon>
        <taxon>fabids</taxon>
        <taxon>Fabales</taxon>
        <taxon>Fabaceae</taxon>
        <taxon>Caesalpinioideae</taxon>
        <taxon>mimosoid clade</taxon>
        <taxon>Acacieae</taxon>
        <taxon>Acacia</taxon>
    </lineage>
</organism>
<evidence type="ECO:0000313" key="6">
    <source>
        <dbReference type="EMBL" id="KAK4267648.1"/>
    </source>
</evidence>
<feature type="signal peptide" evidence="4">
    <location>
        <begin position="1"/>
        <end position="21"/>
    </location>
</feature>
<dbReference type="PANTHER" id="PTHR48059:SF23">
    <property type="entry name" value="LEUCINE-RICH REPEAT-CONTAINING N-TERMINAL PLANT-TYPE DOMAIN-CONTAINING PROTEIN"/>
    <property type="match status" value="1"/>
</dbReference>
<keyword evidence="2" id="KW-0433">Leucine-rich repeat</keyword>
<feature type="domain" description="Leucine-rich repeat-containing N-terminal plant-type" evidence="5">
    <location>
        <begin position="28"/>
        <end position="73"/>
    </location>
</feature>
<dbReference type="InterPro" id="IPR013210">
    <property type="entry name" value="LRR_N_plant-typ"/>
</dbReference>